<dbReference type="Proteomes" id="UP001153332">
    <property type="component" value="Unassembled WGS sequence"/>
</dbReference>
<protein>
    <submittedName>
        <fullName evidence="1">Uncharacterized protein</fullName>
    </submittedName>
</protein>
<comment type="caution">
    <text evidence="1">The sequence shown here is derived from an EMBL/GenBank/DDBJ whole genome shotgun (WGS) entry which is preliminary data.</text>
</comment>
<accession>A0ACC2J4E9</accession>
<evidence type="ECO:0000313" key="2">
    <source>
        <dbReference type="Proteomes" id="UP001153332"/>
    </source>
</evidence>
<dbReference type="EMBL" id="JAPUUL010003597">
    <property type="protein sequence ID" value="KAJ8122306.1"/>
    <property type="molecule type" value="Genomic_DNA"/>
</dbReference>
<evidence type="ECO:0000313" key="1">
    <source>
        <dbReference type="EMBL" id="KAJ8122306.1"/>
    </source>
</evidence>
<reference evidence="1" key="1">
    <citation type="submission" date="2022-12" db="EMBL/GenBank/DDBJ databases">
        <title>Genome Sequence of Lasiodiplodia mahajangana.</title>
        <authorList>
            <person name="Buettner E."/>
        </authorList>
    </citation>
    <scope>NUCLEOTIDE SEQUENCE</scope>
    <source>
        <strain evidence="1">VT137</strain>
    </source>
</reference>
<name>A0ACC2J4E9_9PEZI</name>
<keyword evidence="2" id="KW-1185">Reference proteome</keyword>
<gene>
    <name evidence="1" type="ORF">O1611_g9874</name>
</gene>
<proteinExistence type="predicted"/>
<organism evidence="1 2">
    <name type="scientific">Lasiodiplodia mahajangana</name>
    <dbReference type="NCBI Taxonomy" id="1108764"/>
    <lineage>
        <taxon>Eukaryota</taxon>
        <taxon>Fungi</taxon>
        <taxon>Dikarya</taxon>
        <taxon>Ascomycota</taxon>
        <taxon>Pezizomycotina</taxon>
        <taxon>Dothideomycetes</taxon>
        <taxon>Dothideomycetes incertae sedis</taxon>
        <taxon>Botryosphaeriales</taxon>
        <taxon>Botryosphaeriaceae</taxon>
        <taxon>Lasiodiplodia</taxon>
    </lineage>
</organism>
<sequence>MPSSSTQAIYGGQPKDSSAQPFSTIFIMSPYAPGEYCISTYMKAADSITMPSTLSPIDIAIGHEARISAQLEALLPCLP</sequence>